<reference evidence="2 3" key="1">
    <citation type="journal article" date="2014" name="Genome Announc.">
        <title>Genome Sequence of Gammaproteobacterial Pseudohaliea rubra Type Strain DSM 19751, Isolated from Coastal Seawater of the Mediterranean Sea.</title>
        <authorList>
            <person name="Spring S."/>
            <person name="Fiebig A."/>
            <person name="Riedel T."/>
            <person name="Goker M."/>
            <person name="Klenk H.P."/>
        </authorList>
    </citation>
    <scope>NUCLEOTIDE SEQUENCE [LARGE SCALE GENOMIC DNA]</scope>
    <source>
        <strain evidence="2 3">DSM 19751</strain>
    </source>
</reference>
<evidence type="ECO:0000313" key="3">
    <source>
        <dbReference type="Proteomes" id="UP000029640"/>
    </source>
</evidence>
<gene>
    <name evidence="2" type="ORF">HRUBRA_02067</name>
</gene>
<dbReference type="EMBL" id="AUVB01000058">
    <property type="protein sequence ID" value="KGE03317.1"/>
    <property type="molecule type" value="Genomic_DNA"/>
</dbReference>
<dbReference type="AlphaFoldDB" id="A0A095VPC0"/>
<dbReference type="HOGENOM" id="CLU_2012077_0_0_6"/>
<comment type="caution">
    <text evidence="2">The sequence shown here is derived from an EMBL/GenBank/DDBJ whole genome shotgun (WGS) entry which is preliminary data.</text>
</comment>
<protein>
    <submittedName>
        <fullName evidence="2">Uncharacterized protein</fullName>
    </submittedName>
</protein>
<feature type="region of interest" description="Disordered" evidence="1">
    <location>
        <begin position="80"/>
        <end position="123"/>
    </location>
</feature>
<evidence type="ECO:0000256" key="1">
    <source>
        <dbReference type="SAM" id="MobiDB-lite"/>
    </source>
</evidence>
<organism evidence="2 3">
    <name type="scientific">Pseudohaliea rubra DSM 19751</name>
    <dbReference type="NCBI Taxonomy" id="1265313"/>
    <lineage>
        <taxon>Bacteria</taxon>
        <taxon>Pseudomonadati</taxon>
        <taxon>Pseudomonadota</taxon>
        <taxon>Gammaproteobacteria</taxon>
        <taxon>Cellvibrionales</taxon>
        <taxon>Halieaceae</taxon>
        <taxon>Pseudohaliea</taxon>
    </lineage>
</organism>
<dbReference type="Proteomes" id="UP000029640">
    <property type="component" value="Unassembled WGS sequence"/>
</dbReference>
<evidence type="ECO:0000313" key="2">
    <source>
        <dbReference type="EMBL" id="KGE03317.1"/>
    </source>
</evidence>
<feature type="region of interest" description="Disordered" evidence="1">
    <location>
        <begin position="27"/>
        <end position="59"/>
    </location>
</feature>
<keyword evidence="3" id="KW-1185">Reference proteome</keyword>
<proteinExistence type="predicted"/>
<sequence>MRHPGRRGRARQGNGAAVIDLFMERSRRRPMGKPCQVKSHVDAAGQRRNGPCGKVQRQRQRRVTTCLLHRITLRQEGLAKRAANEAGTTRDQTFHPDFVSTKLGAAVGRSARESPGKPTKKGP</sequence>
<name>A0A095VPC0_9GAMM</name>
<accession>A0A095VPC0</accession>